<dbReference type="GO" id="GO:0019646">
    <property type="term" value="P:aerobic electron transport chain"/>
    <property type="evidence" value="ECO:0007669"/>
    <property type="project" value="InterPro"/>
</dbReference>
<dbReference type="PANTHER" id="PTHR11403">
    <property type="entry name" value="CYTOCHROME C OXIDASE SUBUNIT III"/>
    <property type="match status" value="1"/>
</dbReference>
<dbReference type="Pfam" id="PF00510">
    <property type="entry name" value="COX3"/>
    <property type="match status" value="1"/>
</dbReference>
<dbReference type="Proteomes" id="UP000769766">
    <property type="component" value="Unassembled WGS sequence"/>
</dbReference>
<sequence length="217" mass="24219">MTRSNATARPAKLAHHFEDLTQQHEAANLGMWVFLAQEVLFFGAIFLGYATYRYLYPEVFVAASHHLDVTLGSINTGVLLTSSLTMALSVHAAQIGHRRALVGFLLVTMLLGTVFLGIKGLEYSHKFEEHLVPGSDFRFTGAPLGQARLFFFLYFVMTAIHGLHVLIGIAVIGVIALLAWRGGFSPDYYAPVEGTGLYWHFVDIVWVFLFPLLYLIR</sequence>
<evidence type="ECO:0000256" key="2">
    <source>
        <dbReference type="ARBA" id="ARBA00010581"/>
    </source>
</evidence>
<proteinExistence type="inferred from homology"/>
<dbReference type="GO" id="GO:0004129">
    <property type="term" value="F:cytochrome-c oxidase activity"/>
    <property type="evidence" value="ECO:0007669"/>
    <property type="project" value="InterPro"/>
</dbReference>
<comment type="subcellular location">
    <subcellularLocation>
        <location evidence="6">Cell membrane</location>
        <topology evidence="6">Multi-pass membrane protein</topology>
    </subcellularLocation>
    <subcellularLocation>
        <location evidence="1">Membrane</location>
        <topology evidence="1">Multi-pass membrane protein</topology>
    </subcellularLocation>
</comment>
<organism evidence="9 10">
    <name type="scientific">Tectimicrobiota bacterium</name>
    <dbReference type="NCBI Taxonomy" id="2528274"/>
    <lineage>
        <taxon>Bacteria</taxon>
        <taxon>Pseudomonadati</taxon>
        <taxon>Nitrospinota/Tectimicrobiota group</taxon>
        <taxon>Candidatus Tectimicrobiota</taxon>
    </lineage>
</organism>
<feature type="transmembrane region" description="Helical" evidence="7">
    <location>
        <begin position="69"/>
        <end position="88"/>
    </location>
</feature>
<gene>
    <name evidence="9" type="ORF">HYY20_04940</name>
</gene>
<keyword evidence="4 7" id="KW-1133">Transmembrane helix</keyword>
<evidence type="ECO:0000256" key="4">
    <source>
        <dbReference type="ARBA" id="ARBA00022989"/>
    </source>
</evidence>
<dbReference type="InterPro" id="IPR000298">
    <property type="entry name" value="Cyt_c_oxidase-like_su3"/>
</dbReference>
<dbReference type="SUPFAM" id="SSF81452">
    <property type="entry name" value="Cytochrome c oxidase subunit III-like"/>
    <property type="match status" value="1"/>
</dbReference>
<feature type="domain" description="Heme-copper oxidase subunit III family profile" evidence="8">
    <location>
        <begin position="1"/>
        <end position="217"/>
    </location>
</feature>
<dbReference type="InterPro" id="IPR024791">
    <property type="entry name" value="Cyt_c/ubiquinol_Oxase_su3"/>
</dbReference>
<accession>A0A932FW76</accession>
<evidence type="ECO:0000259" key="8">
    <source>
        <dbReference type="PROSITE" id="PS50253"/>
    </source>
</evidence>
<dbReference type="PANTHER" id="PTHR11403:SF6">
    <property type="entry name" value="NITRIC OXIDE REDUCTASE SUBUNIT E"/>
    <property type="match status" value="1"/>
</dbReference>
<keyword evidence="3 6" id="KW-0812">Transmembrane</keyword>
<feature type="transmembrane region" description="Helical" evidence="7">
    <location>
        <begin position="100"/>
        <end position="118"/>
    </location>
</feature>
<evidence type="ECO:0000256" key="1">
    <source>
        <dbReference type="ARBA" id="ARBA00004141"/>
    </source>
</evidence>
<comment type="similarity">
    <text evidence="2 6">Belongs to the cytochrome c oxidase subunit 3 family.</text>
</comment>
<protein>
    <submittedName>
        <fullName evidence="9">Cytochrome c oxidase subunit 3 family protein</fullName>
    </submittedName>
</protein>
<keyword evidence="5 7" id="KW-0472">Membrane</keyword>
<dbReference type="EMBL" id="JACPRF010000153">
    <property type="protein sequence ID" value="MBI2876208.1"/>
    <property type="molecule type" value="Genomic_DNA"/>
</dbReference>
<name>A0A932FW76_UNCTE</name>
<evidence type="ECO:0000313" key="10">
    <source>
        <dbReference type="Proteomes" id="UP000769766"/>
    </source>
</evidence>
<evidence type="ECO:0000256" key="3">
    <source>
        <dbReference type="ARBA" id="ARBA00022692"/>
    </source>
</evidence>
<feature type="transmembrane region" description="Helical" evidence="7">
    <location>
        <begin position="163"/>
        <end position="184"/>
    </location>
</feature>
<feature type="transmembrane region" description="Helical" evidence="7">
    <location>
        <begin position="138"/>
        <end position="156"/>
    </location>
</feature>
<dbReference type="Gene3D" id="1.20.120.80">
    <property type="entry name" value="Cytochrome c oxidase, subunit III, four-helix bundle"/>
    <property type="match status" value="1"/>
</dbReference>
<dbReference type="InterPro" id="IPR035973">
    <property type="entry name" value="Cyt_c_oxidase_su3-like_sf"/>
</dbReference>
<comment type="caution">
    <text evidence="9">The sequence shown here is derived from an EMBL/GenBank/DDBJ whole genome shotgun (WGS) entry which is preliminary data.</text>
</comment>
<dbReference type="AlphaFoldDB" id="A0A932FW76"/>
<dbReference type="GO" id="GO:0005886">
    <property type="term" value="C:plasma membrane"/>
    <property type="evidence" value="ECO:0007669"/>
    <property type="project" value="UniProtKB-SubCell"/>
</dbReference>
<evidence type="ECO:0000313" key="9">
    <source>
        <dbReference type="EMBL" id="MBI2876208.1"/>
    </source>
</evidence>
<evidence type="ECO:0000256" key="6">
    <source>
        <dbReference type="RuleBase" id="RU003376"/>
    </source>
</evidence>
<feature type="transmembrane region" description="Helical" evidence="7">
    <location>
        <begin position="29"/>
        <end position="49"/>
    </location>
</feature>
<dbReference type="PROSITE" id="PS50253">
    <property type="entry name" value="COX3"/>
    <property type="match status" value="1"/>
</dbReference>
<dbReference type="InterPro" id="IPR013833">
    <property type="entry name" value="Cyt_c_oxidase_su3_a-hlx"/>
</dbReference>
<evidence type="ECO:0000256" key="7">
    <source>
        <dbReference type="SAM" id="Phobius"/>
    </source>
</evidence>
<evidence type="ECO:0000256" key="5">
    <source>
        <dbReference type="ARBA" id="ARBA00023136"/>
    </source>
</evidence>
<reference evidence="9" key="1">
    <citation type="submission" date="2020-07" db="EMBL/GenBank/DDBJ databases">
        <title>Huge and variable diversity of episymbiotic CPR bacteria and DPANN archaea in groundwater ecosystems.</title>
        <authorList>
            <person name="He C.Y."/>
            <person name="Keren R."/>
            <person name="Whittaker M."/>
            <person name="Farag I.F."/>
            <person name="Doudna J."/>
            <person name="Cate J.H.D."/>
            <person name="Banfield J.F."/>
        </authorList>
    </citation>
    <scope>NUCLEOTIDE SEQUENCE</scope>
    <source>
        <strain evidence="9">NC_groundwater_672_Ag_B-0.1um_62_36</strain>
    </source>
</reference>
<dbReference type="CDD" id="cd02862">
    <property type="entry name" value="NorE_like"/>
    <property type="match status" value="1"/>
</dbReference>
<feature type="transmembrane region" description="Helical" evidence="7">
    <location>
        <begin position="196"/>
        <end position="216"/>
    </location>
</feature>